<proteinExistence type="predicted"/>
<reference evidence="2" key="1">
    <citation type="journal article" date="2020" name="Genome Biol.">
        <title>Gamete binning: chromosome-level and haplotype-resolved genome assembly enabled by high-throughput single-cell sequencing of gamete genomes.</title>
        <authorList>
            <person name="Campoy J.A."/>
            <person name="Sun H."/>
            <person name="Goel M."/>
            <person name="Jiao W.-B."/>
            <person name="Folz-Donahue K."/>
            <person name="Wang N."/>
            <person name="Rubio M."/>
            <person name="Liu C."/>
            <person name="Kukat C."/>
            <person name="Ruiz D."/>
            <person name="Huettel B."/>
            <person name="Schneeberger K."/>
        </authorList>
    </citation>
    <scope>NUCLEOTIDE SEQUENCE [LARGE SCALE GENOMIC DNA]</scope>
    <source>
        <strain evidence="2">cv. Rojo Pasion</strain>
    </source>
</reference>
<protein>
    <submittedName>
        <fullName evidence="1">Uncharacterized protein</fullName>
    </submittedName>
</protein>
<gene>
    <name evidence="1" type="ORF">ORAREDHAP_LOCUS25796</name>
</gene>
<evidence type="ECO:0000313" key="1">
    <source>
        <dbReference type="EMBL" id="CAB4307237.1"/>
    </source>
</evidence>
<dbReference type="AlphaFoldDB" id="A0A6J5X4D7"/>
<dbReference type="EMBL" id="CAEKKB010000004">
    <property type="protein sequence ID" value="CAB4307237.1"/>
    <property type="molecule type" value="Genomic_DNA"/>
</dbReference>
<keyword evidence="2" id="KW-1185">Reference proteome</keyword>
<organism evidence="1 2">
    <name type="scientific">Prunus armeniaca</name>
    <name type="common">Apricot</name>
    <name type="synonym">Armeniaca vulgaris</name>
    <dbReference type="NCBI Taxonomy" id="36596"/>
    <lineage>
        <taxon>Eukaryota</taxon>
        <taxon>Viridiplantae</taxon>
        <taxon>Streptophyta</taxon>
        <taxon>Embryophyta</taxon>
        <taxon>Tracheophyta</taxon>
        <taxon>Spermatophyta</taxon>
        <taxon>Magnoliopsida</taxon>
        <taxon>eudicotyledons</taxon>
        <taxon>Gunneridae</taxon>
        <taxon>Pentapetalae</taxon>
        <taxon>rosids</taxon>
        <taxon>fabids</taxon>
        <taxon>Rosales</taxon>
        <taxon>Rosaceae</taxon>
        <taxon>Amygdaloideae</taxon>
        <taxon>Amygdaleae</taxon>
        <taxon>Prunus</taxon>
    </lineage>
</organism>
<sequence>MKKLTKIRGHTNQGTEFTDRNYNDIPEYPFGMGMEAPCNFLPLKLASCVFKPSDSIPSSAPRKTHYSVTSYKCLRNCL</sequence>
<evidence type="ECO:0000313" key="2">
    <source>
        <dbReference type="Proteomes" id="UP000507245"/>
    </source>
</evidence>
<accession>A0A6J5X4D7</accession>
<dbReference type="Proteomes" id="UP000507245">
    <property type="component" value="Unassembled WGS sequence"/>
</dbReference>
<name>A0A6J5X4D7_PRUAR</name>